<feature type="non-terminal residue" evidence="1">
    <location>
        <position position="1"/>
    </location>
</feature>
<organism evidence="1 2">
    <name type="scientific">Dreissena polymorpha</name>
    <name type="common">Zebra mussel</name>
    <name type="synonym">Mytilus polymorpha</name>
    <dbReference type="NCBI Taxonomy" id="45954"/>
    <lineage>
        <taxon>Eukaryota</taxon>
        <taxon>Metazoa</taxon>
        <taxon>Spiralia</taxon>
        <taxon>Lophotrochozoa</taxon>
        <taxon>Mollusca</taxon>
        <taxon>Bivalvia</taxon>
        <taxon>Autobranchia</taxon>
        <taxon>Heteroconchia</taxon>
        <taxon>Euheterodonta</taxon>
        <taxon>Imparidentia</taxon>
        <taxon>Neoheterodontei</taxon>
        <taxon>Myida</taxon>
        <taxon>Dreissenoidea</taxon>
        <taxon>Dreissenidae</taxon>
        <taxon>Dreissena</taxon>
    </lineage>
</organism>
<keyword evidence="2" id="KW-1185">Reference proteome</keyword>
<dbReference type="AlphaFoldDB" id="A0A9D4BDP6"/>
<evidence type="ECO:0000313" key="1">
    <source>
        <dbReference type="EMBL" id="KAH3690069.1"/>
    </source>
</evidence>
<evidence type="ECO:0000313" key="2">
    <source>
        <dbReference type="Proteomes" id="UP000828390"/>
    </source>
</evidence>
<name>A0A9D4BDP6_DREPO</name>
<dbReference type="Proteomes" id="UP000828390">
    <property type="component" value="Unassembled WGS sequence"/>
</dbReference>
<sequence length="153" mass="17910">TKRTLGKVGTIGHVDTDSLFISVCGEGFYYYMPTDVRLMNRARYDLLKEHFKIHKSAYEGDELQQAVNKDDFEKVTRIIRKAYMDGERICEYKLPKAIADSQDNANSEHYLNPHHDLFVLVEKSTFMKLNGEIEFRANLEKRISSEIIRSRMR</sequence>
<reference evidence="1" key="1">
    <citation type="journal article" date="2019" name="bioRxiv">
        <title>The Genome of the Zebra Mussel, Dreissena polymorpha: A Resource for Invasive Species Research.</title>
        <authorList>
            <person name="McCartney M.A."/>
            <person name="Auch B."/>
            <person name="Kono T."/>
            <person name="Mallez S."/>
            <person name="Zhang Y."/>
            <person name="Obille A."/>
            <person name="Becker A."/>
            <person name="Abrahante J.E."/>
            <person name="Garbe J."/>
            <person name="Badalamenti J.P."/>
            <person name="Herman A."/>
            <person name="Mangelson H."/>
            <person name="Liachko I."/>
            <person name="Sullivan S."/>
            <person name="Sone E.D."/>
            <person name="Koren S."/>
            <person name="Silverstein K.A.T."/>
            <person name="Beckman K.B."/>
            <person name="Gohl D.M."/>
        </authorList>
    </citation>
    <scope>NUCLEOTIDE SEQUENCE</scope>
    <source>
        <strain evidence="1">Duluth1</strain>
        <tissue evidence="1">Whole animal</tissue>
    </source>
</reference>
<dbReference type="EMBL" id="JAIWYP010000081">
    <property type="protein sequence ID" value="KAH3690069.1"/>
    <property type="molecule type" value="Genomic_DNA"/>
</dbReference>
<reference evidence="1" key="2">
    <citation type="submission" date="2020-11" db="EMBL/GenBank/DDBJ databases">
        <authorList>
            <person name="McCartney M.A."/>
            <person name="Auch B."/>
            <person name="Kono T."/>
            <person name="Mallez S."/>
            <person name="Becker A."/>
            <person name="Gohl D.M."/>
            <person name="Silverstein K.A.T."/>
            <person name="Koren S."/>
            <person name="Bechman K.B."/>
            <person name="Herman A."/>
            <person name="Abrahante J.E."/>
            <person name="Garbe J."/>
        </authorList>
    </citation>
    <scope>NUCLEOTIDE SEQUENCE</scope>
    <source>
        <strain evidence="1">Duluth1</strain>
        <tissue evidence="1">Whole animal</tissue>
    </source>
</reference>
<comment type="caution">
    <text evidence="1">The sequence shown here is derived from an EMBL/GenBank/DDBJ whole genome shotgun (WGS) entry which is preliminary data.</text>
</comment>
<accession>A0A9D4BDP6</accession>
<feature type="non-terminal residue" evidence="1">
    <location>
        <position position="153"/>
    </location>
</feature>
<proteinExistence type="predicted"/>
<protein>
    <submittedName>
        <fullName evidence="1">Uncharacterized protein</fullName>
    </submittedName>
</protein>
<gene>
    <name evidence="1" type="ORF">DPMN_192067</name>
</gene>